<proteinExistence type="predicted"/>
<dbReference type="EMBL" id="JAIQCV010000011">
    <property type="protein sequence ID" value="KAH1045322.1"/>
    <property type="molecule type" value="Genomic_DNA"/>
</dbReference>
<reference evidence="2 3" key="1">
    <citation type="journal article" date="2021" name="Plant Biotechnol. J.">
        <title>Multi-omics assisted identification of the key and species-specific regulatory components of drought-tolerant mechanisms in Gossypium stocksii.</title>
        <authorList>
            <person name="Yu D."/>
            <person name="Ke L."/>
            <person name="Zhang D."/>
            <person name="Wu Y."/>
            <person name="Sun Y."/>
            <person name="Mei J."/>
            <person name="Sun J."/>
            <person name="Sun Y."/>
        </authorList>
    </citation>
    <scope>NUCLEOTIDE SEQUENCE [LARGE SCALE GENOMIC DNA]</scope>
    <source>
        <strain evidence="3">cv. E1</strain>
        <tissue evidence="2">Leaf</tissue>
    </source>
</reference>
<dbReference type="InterPro" id="IPR026960">
    <property type="entry name" value="RVT-Znf"/>
</dbReference>
<sequence length="187" mass="20497">MVEGPWLRLWNSSLPPKVKDFIWRCLRNFLPVWCRLAEKGSAVLVDCVRCGGNEEIDHVFVGCPLAAMVWSLDWAAWRSAYGRLKGLSLAPFSAATVWSPPPAGLVECNVDAAIGHTARVVMSMVILSKQSRAVACCSAMFSPCVAEATSVREAFSWLKVESFDSVLVETSFSAGRLFRSPIPGFLL</sequence>
<gene>
    <name evidence="2" type="ORF">J1N35_036106</name>
</gene>
<evidence type="ECO:0000259" key="1">
    <source>
        <dbReference type="Pfam" id="PF13966"/>
    </source>
</evidence>
<protein>
    <recommendedName>
        <fullName evidence="1">Reverse transcriptase zinc-binding domain-containing protein</fullName>
    </recommendedName>
</protein>
<evidence type="ECO:0000313" key="3">
    <source>
        <dbReference type="Proteomes" id="UP000828251"/>
    </source>
</evidence>
<evidence type="ECO:0000313" key="2">
    <source>
        <dbReference type="EMBL" id="KAH1045322.1"/>
    </source>
</evidence>
<accession>A0A9D3UHP1</accession>
<dbReference type="AlphaFoldDB" id="A0A9D3UHP1"/>
<dbReference type="Pfam" id="PF13966">
    <property type="entry name" value="zf-RVT"/>
    <property type="match status" value="1"/>
</dbReference>
<comment type="caution">
    <text evidence="2">The sequence shown here is derived from an EMBL/GenBank/DDBJ whole genome shotgun (WGS) entry which is preliminary data.</text>
</comment>
<organism evidence="2 3">
    <name type="scientific">Gossypium stocksii</name>
    <dbReference type="NCBI Taxonomy" id="47602"/>
    <lineage>
        <taxon>Eukaryota</taxon>
        <taxon>Viridiplantae</taxon>
        <taxon>Streptophyta</taxon>
        <taxon>Embryophyta</taxon>
        <taxon>Tracheophyta</taxon>
        <taxon>Spermatophyta</taxon>
        <taxon>Magnoliopsida</taxon>
        <taxon>eudicotyledons</taxon>
        <taxon>Gunneridae</taxon>
        <taxon>Pentapetalae</taxon>
        <taxon>rosids</taxon>
        <taxon>malvids</taxon>
        <taxon>Malvales</taxon>
        <taxon>Malvaceae</taxon>
        <taxon>Malvoideae</taxon>
        <taxon>Gossypium</taxon>
    </lineage>
</organism>
<dbReference type="Proteomes" id="UP000828251">
    <property type="component" value="Unassembled WGS sequence"/>
</dbReference>
<keyword evidence="3" id="KW-1185">Reference proteome</keyword>
<dbReference type="OrthoDB" id="1002706at2759"/>
<feature type="domain" description="Reverse transcriptase zinc-binding" evidence="1">
    <location>
        <begin position="7"/>
        <end position="70"/>
    </location>
</feature>
<name>A0A9D3UHP1_9ROSI</name>